<dbReference type="PANTHER" id="PTHR20992:SF9">
    <property type="entry name" value="AT15442P-RELATED"/>
    <property type="match status" value="1"/>
</dbReference>
<dbReference type="EMBL" id="JAFIRA010000005">
    <property type="protein sequence ID" value="MCJ2542008.1"/>
    <property type="molecule type" value="Genomic_DNA"/>
</dbReference>
<dbReference type="Proteomes" id="UP000830835">
    <property type="component" value="Unassembled WGS sequence"/>
</dbReference>
<feature type="region of interest" description="Disordered" evidence="1">
    <location>
        <begin position="299"/>
        <end position="325"/>
    </location>
</feature>
<sequence length="338" mass="36108">MRESRLSFNYLMLVIGSCVIATLGLMANSPAVIIGAMIVAPLMLPIRGMAMGALEGNLVLFRTGILSIAVGTGIGVGVSFLLGRLVGLPQWGSEVLARTQPNLLDLGVALAAGGIGAFARVRKEIADSLAGVAIAVALMPPVCVIGLGLAHADWRTSLGATLLYVTNLLGIALACMVTFLAMGYAPLHKARSALSWMLGLVMLLIVPLGAGMTRLIYQARLEAALRSALLNKTITFQRVTLVRSDFNWVVYPPEVVLSVRADEPITPRQVTLLEEFVESDVGRPFTLIFQVVQAQEIRRETPAPEEPEDPVEEENPGIPANPVTPLSSLFHKGIIPPY</sequence>
<feature type="compositionally biased region" description="Acidic residues" evidence="1">
    <location>
        <begin position="303"/>
        <end position="315"/>
    </location>
</feature>
<accession>A0ABT0C895</accession>
<feature type="transmembrane region" description="Helical" evidence="2">
    <location>
        <begin position="128"/>
        <end position="150"/>
    </location>
</feature>
<feature type="transmembrane region" description="Helical" evidence="2">
    <location>
        <begin position="12"/>
        <end position="39"/>
    </location>
</feature>
<dbReference type="PANTHER" id="PTHR20992">
    <property type="entry name" value="AT15442P-RELATED"/>
    <property type="match status" value="1"/>
</dbReference>
<feature type="transmembrane region" description="Helical" evidence="2">
    <location>
        <begin position="59"/>
        <end position="82"/>
    </location>
</feature>
<keyword evidence="2" id="KW-0812">Transmembrane</keyword>
<keyword evidence="4" id="KW-1185">Reference proteome</keyword>
<name>A0ABT0C895_THEVL</name>
<proteinExistence type="predicted"/>
<comment type="caution">
    <text evidence="3">The sequence shown here is derived from an EMBL/GenBank/DDBJ whole genome shotgun (WGS) entry which is preliminary data.</text>
</comment>
<feature type="transmembrane region" description="Helical" evidence="2">
    <location>
        <begin position="162"/>
        <end position="187"/>
    </location>
</feature>
<protein>
    <submittedName>
        <fullName evidence="3">DUF389 domain-containing protein</fullName>
    </submittedName>
</protein>
<dbReference type="InterPro" id="IPR005240">
    <property type="entry name" value="DUF389"/>
</dbReference>
<organism evidence="3 4">
    <name type="scientific">Thermostichus vulcanus str. 'Rupite'</name>
    <dbReference type="NCBI Taxonomy" id="2813851"/>
    <lineage>
        <taxon>Bacteria</taxon>
        <taxon>Bacillati</taxon>
        <taxon>Cyanobacteriota</taxon>
        <taxon>Cyanophyceae</taxon>
        <taxon>Thermostichales</taxon>
        <taxon>Thermostichaceae</taxon>
        <taxon>Thermostichus</taxon>
    </lineage>
</organism>
<evidence type="ECO:0000256" key="1">
    <source>
        <dbReference type="SAM" id="MobiDB-lite"/>
    </source>
</evidence>
<keyword evidence="2" id="KW-1133">Transmembrane helix</keyword>
<evidence type="ECO:0000313" key="3">
    <source>
        <dbReference type="EMBL" id="MCJ2542008.1"/>
    </source>
</evidence>
<reference evidence="3" key="1">
    <citation type="submission" date="2021-02" db="EMBL/GenBank/DDBJ databases">
        <title>The CRISPR/cas machinery reduction and long-range gene transfer in the hot spring cyanobacterium Synechococcus.</title>
        <authorList>
            <person name="Dvorak P."/>
            <person name="Jahodarova E."/>
            <person name="Hasler P."/>
            <person name="Poulickova A."/>
        </authorList>
    </citation>
    <scope>NUCLEOTIDE SEQUENCE</scope>
    <source>
        <strain evidence="3">Rupite</strain>
    </source>
</reference>
<keyword evidence="2" id="KW-0472">Membrane</keyword>
<dbReference type="PROSITE" id="PS51257">
    <property type="entry name" value="PROKAR_LIPOPROTEIN"/>
    <property type="match status" value="1"/>
</dbReference>
<evidence type="ECO:0000256" key="2">
    <source>
        <dbReference type="SAM" id="Phobius"/>
    </source>
</evidence>
<feature type="transmembrane region" description="Helical" evidence="2">
    <location>
        <begin position="193"/>
        <end position="217"/>
    </location>
</feature>
<feature type="transmembrane region" description="Helical" evidence="2">
    <location>
        <begin position="103"/>
        <end position="122"/>
    </location>
</feature>
<evidence type="ECO:0000313" key="4">
    <source>
        <dbReference type="Proteomes" id="UP000830835"/>
    </source>
</evidence>
<dbReference type="Pfam" id="PF04087">
    <property type="entry name" value="DUF389"/>
    <property type="match status" value="1"/>
</dbReference>
<gene>
    <name evidence="3" type="ORF">JX360_03650</name>
</gene>